<accession>W5SKM1</accession>
<dbReference type="EMBL" id="CP004316">
    <property type="protein sequence ID" value="AHH07457.1"/>
    <property type="molecule type" value="Genomic_DNA"/>
</dbReference>
<protein>
    <submittedName>
        <fullName evidence="2">Uncharacterized protein</fullName>
    </submittedName>
</protein>
<gene>
    <name evidence="2" type="ORF">BCD_1391</name>
</gene>
<sequence length="119" mass="14057">MKNKENILKNSLFIILVLINLVACDSNLTYENINQKARQVREELKRREAKEKMESQEVLKSALTLIPEDEETVQDRMRRQEELRTKVLKGVLEYSIYNAIENIKNIEAIIRERTKGIIR</sequence>
<evidence type="ECO:0000256" key="1">
    <source>
        <dbReference type="SAM" id="Coils"/>
    </source>
</evidence>
<reference evidence="2" key="1">
    <citation type="submission" date="2013-02" db="EMBL/GenBank/DDBJ databases">
        <title>Comparative genomics of Borrelia species.</title>
        <authorList>
            <person name="Schwan T.G."/>
            <person name="Raffel S.J."/>
            <person name="Porcella S.F."/>
        </authorList>
    </citation>
    <scope>NUCLEOTIDE SEQUENCE</scope>
    <source>
        <strain evidence="2">DOU</strain>
        <plasmid evidence="2">unnamed</plasmid>
    </source>
</reference>
<name>W5SKM1_9SPIR</name>
<geneLocation type="plasmid" evidence="2">
    <name>unnamed</name>
</geneLocation>
<feature type="coiled-coil region" evidence="1">
    <location>
        <begin position="27"/>
        <end position="54"/>
    </location>
</feature>
<keyword evidence="1" id="KW-0175">Coiled coil</keyword>
<organism evidence="2">
    <name type="scientific">Borrelia crocidurae DOU</name>
    <dbReference type="NCBI Taxonomy" id="1293575"/>
    <lineage>
        <taxon>Bacteria</taxon>
        <taxon>Pseudomonadati</taxon>
        <taxon>Spirochaetota</taxon>
        <taxon>Spirochaetia</taxon>
        <taxon>Spirochaetales</taxon>
        <taxon>Borreliaceae</taxon>
        <taxon>Borrelia</taxon>
    </lineage>
</organism>
<dbReference type="HOGENOM" id="CLU_2056833_0_0_12"/>
<evidence type="ECO:0000313" key="2">
    <source>
        <dbReference type="EMBL" id="AHH07457.1"/>
    </source>
</evidence>
<dbReference type="AlphaFoldDB" id="W5SKM1"/>
<keyword evidence="2" id="KW-0614">Plasmid</keyword>
<proteinExistence type="predicted"/>